<dbReference type="CDD" id="cd07040">
    <property type="entry name" value="HP"/>
    <property type="match status" value="1"/>
</dbReference>
<protein>
    <submittedName>
        <fullName evidence="1">Histidine phosphatase family protein</fullName>
        <ecNumber evidence="1">3.1.3.-</ecNumber>
    </submittedName>
</protein>
<dbReference type="InterPro" id="IPR050275">
    <property type="entry name" value="PGM_Phosphatase"/>
</dbReference>
<reference evidence="2" key="1">
    <citation type="submission" date="2023-11" db="EMBL/GenBank/DDBJ databases">
        <title>Genome Sequence of Bacillus pseudomycoides stain BUPM19.</title>
        <authorList>
            <person name="Farhat A."/>
        </authorList>
    </citation>
    <scope>NUCLEOTIDE SEQUENCE [LARGE SCALE GENOMIC DNA]</scope>
    <source>
        <strain evidence="2">BUPM19</strain>
    </source>
</reference>
<organism evidence="1 2">
    <name type="scientific">Bacillus bingmayongensis</name>
    <dbReference type="NCBI Taxonomy" id="1150157"/>
    <lineage>
        <taxon>Bacteria</taxon>
        <taxon>Bacillati</taxon>
        <taxon>Bacillota</taxon>
        <taxon>Bacilli</taxon>
        <taxon>Bacillales</taxon>
        <taxon>Bacillaceae</taxon>
        <taxon>Bacillus</taxon>
    </lineage>
</organism>
<sequence length="191" mass="22171">MKLIFIRHGEGKHTKDLPMSLQLENPPLTKEGEKQALLLQSSLPLQESDVLIASPTLRTLQTAAIWSSQVVCRKIIHPYISPRIFPYREEARTLPCDRLLSKKVIQDVFPNFSLRESINIMLWNEGINTISEKGFQTRVDEFINWCYTLKAERVCIVSHDGTITAYRQYLQKQILTREDFLEETSAYEMNL</sequence>
<dbReference type="Proteomes" id="UP001291930">
    <property type="component" value="Unassembled WGS sequence"/>
</dbReference>
<dbReference type="PANTHER" id="PTHR48100:SF1">
    <property type="entry name" value="HISTIDINE PHOSPHATASE FAMILY PROTEIN-RELATED"/>
    <property type="match status" value="1"/>
</dbReference>
<evidence type="ECO:0000313" key="1">
    <source>
        <dbReference type="EMBL" id="MDZ5609366.1"/>
    </source>
</evidence>
<name>A0ABU5K164_9BACI</name>
<keyword evidence="1" id="KW-0378">Hydrolase</keyword>
<gene>
    <name evidence="1" type="ORF">U2I54_20430</name>
</gene>
<accession>A0ABU5K164</accession>
<dbReference type="Pfam" id="PF00300">
    <property type="entry name" value="His_Phos_1"/>
    <property type="match status" value="1"/>
</dbReference>
<dbReference type="RefSeq" id="WP_374218844.1">
    <property type="nucleotide sequence ID" value="NZ_JAXOVW010000059.1"/>
</dbReference>
<keyword evidence="2" id="KW-1185">Reference proteome</keyword>
<dbReference type="EC" id="3.1.3.-" evidence="1"/>
<dbReference type="InterPro" id="IPR029033">
    <property type="entry name" value="His_PPase_superfam"/>
</dbReference>
<comment type="caution">
    <text evidence="1">The sequence shown here is derived from an EMBL/GenBank/DDBJ whole genome shotgun (WGS) entry which is preliminary data.</text>
</comment>
<dbReference type="Gene3D" id="3.40.50.1240">
    <property type="entry name" value="Phosphoglycerate mutase-like"/>
    <property type="match status" value="1"/>
</dbReference>
<dbReference type="SUPFAM" id="SSF53254">
    <property type="entry name" value="Phosphoglycerate mutase-like"/>
    <property type="match status" value="1"/>
</dbReference>
<dbReference type="PANTHER" id="PTHR48100">
    <property type="entry name" value="BROAD-SPECIFICITY PHOSPHATASE YOR283W-RELATED"/>
    <property type="match status" value="1"/>
</dbReference>
<evidence type="ECO:0000313" key="2">
    <source>
        <dbReference type="Proteomes" id="UP001291930"/>
    </source>
</evidence>
<dbReference type="InterPro" id="IPR013078">
    <property type="entry name" value="His_Pase_superF_clade-1"/>
</dbReference>
<dbReference type="EMBL" id="JAXOVW010000059">
    <property type="protein sequence ID" value="MDZ5609366.1"/>
    <property type="molecule type" value="Genomic_DNA"/>
</dbReference>
<proteinExistence type="predicted"/>
<dbReference type="GO" id="GO:0016787">
    <property type="term" value="F:hydrolase activity"/>
    <property type="evidence" value="ECO:0007669"/>
    <property type="project" value="UniProtKB-KW"/>
</dbReference>
<dbReference type="SMART" id="SM00855">
    <property type="entry name" value="PGAM"/>
    <property type="match status" value="1"/>
</dbReference>